<sequence length="83" mass="9240">MMEKLKVTVRNKTDVLLETECFSVSMANEIGPFDILAEHANFVSIFSGEIVVGRVSGQKWKTKCERGIVRVVGNVVDVVILEE</sequence>
<evidence type="ECO:0000256" key="1">
    <source>
        <dbReference type="ARBA" id="ARBA00023196"/>
    </source>
</evidence>
<keyword evidence="1" id="KW-0066">ATP synthesis</keyword>
<dbReference type="Gene3D" id="2.60.15.10">
    <property type="entry name" value="F0F1 ATP synthase delta/epsilon subunit, N-terminal"/>
    <property type="match status" value="1"/>
</dbReference>
<reference evidence="2 3" key="1">
    <citation type="journal article" date="2015" name="Nature">
        <title>rRNA introns, odd ribosomes, and small enigmatic genomes across a large radiation of phyla.</title>
        <authorList>
            <person name="Brown C.T."/>
            <person name="Hug L.A."/>
            <person name="Thomas B.C."/>
            <person name="Sharon I."/>
            <person name="Castelle C.J."/>
            <person name="Singh A."/>
            <person name="Wilkins M.J."/>
            <person name="Williams K.H."/>
            <person name="Banfield J.F."/>
        </authorList>
    </citation>
    <scope>NUCLEOTIDE SEQUENCE [LARGE SCALE GENOMIC DNA]</scope>
</reference>
<dbReference type="AlphaFoldDB" id="A0A0G1PI01"/>
<name>A0A0G1PI01_9BACT</name>
<comment type="caution">
    <text evidence="2">The sequence shown here is derived from an EMBL/GenBank/DDBJ whole genome shotgun (WGS) entry which is preliminary data.</text>
</comment>
<dbReference type="EMBL" id="LCMI01000014">
    <property type="protein sequence ID" value="KKU32312.1"/>
    <property type="molecule type" value="Genomic_DNA"/>
</dbReference>
<dbReference type="GO" id="GO:0045259">
    <property type="term" value="C:proton-transporting ATP synthase complex"/>
    <property type="evidence" value="ECO:0007669"/>
    <property type="project" value="UniProtKB-KW"/>
</dbReference>
<dbReference type="SUPFAM" id="SSF51344">
    <property type="entry name" value="Epsilon subunit of F1F0-ATP synthase N-terminal domain"/>
    <property type="match status" value="1"/>
</dbReference>
<accession>A0A0G1PI01</accession>
<evidence type="ECO:0000313" key="3">
    <source>
        <dbReference type="Proteomes" id="UP000034794"/>
    </source>
</evidence>
<keyword evidence="1" id="KW-0139">CF(1)</keyword>
<organism evidence="2 3">
    <name type="scientific">Candidatus Collierbacteria bacterium GW2011_GWA2_46_26</name>
    <dbReference type="NCBI Taxonomy" id="1618381"/>
    <lineage>
        <taxon>Bacteria</taxon>
        <taxon>Candidatus Collieribacteriota</taxon>
    </lineage>
</organism>
<dbReference type="InterPro" id="IPR036771">
    <property type="entry name" value="ATPsynth_dsu/esu_N"/>
</dbReference>
<dbReference type="Proteomes" id="UP000034794">
    <property type="component" value="Unassembled WGS sequence"/>
</dbReference>
<gene>
    <name evidence="2" type="ORF">UX47_C0014G0005</name>
</gene>
<evidence type="ECO:0000313" key="2">
    <source>
        <dbReference type="EMBL" id="KKU32312.1"/>
    </source>
</evidence>
<proteinExistence type="predicted"/>
<protein>
    <submittedName>
        <fullName evidence="2">Uncharacterized protein</fullName>
    </submittedName>
</protein>